<dbReference type="InterPro" id="IPR011009">
    <property type="entry name" value="Kinase-like_dom_sf"/>
</dbReference>
<dbReference type="HOGENOM" id="CLU_094468_0_0_6"/>
<dbReference type="GO" id="GO:0016301">
    <property type="term" value="F:kinase activity"/>
    <property type="evidence" value="ECO:0007669"/>
    <property type="project" value="UniProtKB-KW"/>
</dbReference>
<protein>
    <submittedName>
        <fullName evidence="1">Lipopolysaccharide kinase</fullName>
    </submittedName>
</protein>
<dbReference type="InterPro" id="IPR027023">
    <property type="entry name" value="Put_LipoPS_kinase_InaA"/>
</dbReference>
<keyword evidence="1" id="KW-0808">Transferase</keyword>
<evidence type="ECO:0000313" key="2">
    <source>
        <dbReference type="Proteomes" id="UP000000686"/>
    </source>
</evidence>
<organism evidence="1 2">
    <name type="scientific">Pseudomonas fulva (strain 12-X)</name>
    <dbReference type="NCBI Taxonomy" id="743720"/>
    <lineage>
        <taxon>Bacteria</taxon>
        <taxon>Pseudomonadati</taxon>
        <taxon>Pseudomonadota</taxon>
        <taxon>Gammaproteobacteria</taxon>
        <taxon>Pseudomonadales</taxon>
        <taxon>Pseudomonadaceae</taxon>
        <taxon>Pseudomonas</taxon>
    </lineage>
</organism>
<reference evidence="1 2" key="1">
    <citation type="submission" date="2011-04" db="EMBL/GenBank/DDBJ databases">
        <title>Complete sequence of Pseudomonas fulva 12-X.</title>
        <authorList>
            <consortium name="US DOE Joint Genome Institute"/>
            <person name="Lucas S."/>
            <person name="Han J."/>
            <person name="Lapidus A."/>
            <person name="Cheng J.-F."/>
            <person name="Goodwin L."/>
            <person name="Pitluck S."/>
            <person name="Peters L."/>
            <person name="Mikhailova N."/>
            <person name="Pagani I."/>
            <person name="Davenport K."/>
            <person name="Han C."/>
            <person name="Tapia R."/>
            <person name="Land M."/>
            <person name="Hauser L."/>
            <person name="Kyrpides N."/>
            <person name="Ivanova N."/>
            <person name="Pagani I."/>
            <person name="Lcollab F.I."/>
            <person name="Woyke T."/>
        </authorList>
    </citation>
    <scope>NUCLEOTIDE SEQUENCE [LARGE SCALE GENOMIC DNA]</scope>
    <source>
        <strain evidence="2">12-X</strain>
    </source>
</reference>
<sequence>MKEFIAEQDRILLERNGLASFDALWALKLEAVDEPNTERGGWSSVYRLDVEGHGFYLKRQSNYLTRSPLHPLGEPTFSREFRNIQRYRKLGIPALQAALFAEQRVAGERRAVLLTRALDGWQDLDHWLGRWSVLDDAPRLAILKACGALARCVHDAGQVHGCFYPKHIFLREEQGAFQAQLIDLEKTRPLLFGRRDRIKDLEPLVRRARAWGKAEIQVLLESYLGGRDGVAAWWSYLDARRRDKEGR</sequence>
<name>F6AKR4_PSEF1</name>
<gene>
    <name evidence="1" type="ordered locus">Psefu_4186</name>
</gene>
<dbReference type="eggNOG" id="COG0515">
    <property type="taxonomic scope" value="Bacteria"/>
</dbReference>
<proteinExistence type="predicted"/>
<dbReference type="OrthoDB" id="5405319at2"/>
<dbReference type="Pfam" id="PF06293">
    <property type="entry name" value="Kdo"/>
    <property type="match status" value="1"/>
</dbReference>
<accession>F6AKR4</accession>
<dbReference type="SUPFAM" id="SSF56112">
    <property type="entry name" value="Protein kinase-like (PK-like)"/>
    <property type="match status" value="1"/>
</dbReference>
<dbReference type="Proteomes" id="UP000000686">
    <property type="component" value="Chromosome"/>
</dbReference>
<keyword evidence="2" id="KW-1185">Reference proteome</keyword>
<dbReference type="AlphaFoldDB" id="F6AKR4"/>
<keyword evidence="1" id="KW-0418">Kinase</keyword>
<dbReference type="KEGG" id="pfv:Psefu_4186"/>
<dbReference type="EMBL" id="CP002727">
    <property type="protein sequence ID" value="AEF24138.1"/>
    <property type="molecule type" value="Genomic_DNA"/>
</dbReference>
<dbReference type="PIRSF" id="PIRSF026326">
    <property type="entry name" value="InaA"/>
    <property type="match status" value="1"/>
</dbReference>
<dbReference type="RefSeq" id="WP_013793260.1">
    <property type="nucleotide sequence ID" value="NC_015556.1"/>
</dbReference>
<dbReference type="STRING" id="743720.Psefu_4186"/>
<evidence type="ECO:0000313" key="1">
    <source>
        <dbReference type="EMBL" id="AEF24138.1"/>
    </source>
</evidence>